<dbReference type="GO" id="GO:0043111">
    <property type="term" value="P:replication fork arrest"/>
    <property type="evidence" value="ECO:0007669"/>
    <property type="project" value="TreeGrafter"/>
</dbReference>
<gene>
    <name evidence="9" type="primary">LOC106115349</name>
</gene>
<dbReference type="GO" id="GO:0031298">
    <property type="term" value="C:replication fork protection complex"/>
    <property type="evidence" value="ECO:0007669"/>
    <property type="project" value="TreeGrafter"/>
</dbReference>
<evidence type="ECO:0000256" key="2">
    <source>
        <dbReference type="ARBA" id="ARBA00006075"/>
    </source>
</evidence>
<feature type="domain" description="Chromosome segregation in meiosis protein 3" evidence="8">
    <location>
        <begin position="72"/>
        <end position="152"/>
    </location>
</feature>
<evidence type="ECO:0000256" key="6">
    <source>
        <dbReference type="RuleBase" id="RU366049"/>
    </source>
</evidence>
<keyword evidence="5 6" id="KW-0131">Cell cycle</keyword>
<evidence type="ECO:0000313" key="9">
    <source>
        <dbReference type="RefSeq" id="XP_013164164.1"/>
    </source>
</evidence>
<reference evidence="9" key="1">
    <citation type="submission" date="2025-08" db="UniProtKB">
        <authorList>
            <consortium name="RefSeq"/>
        </authorList>
    </citation>
    <scope>IDENTIFICATION</scope>
</reference>
<comment type="function">
    <text evidence="6">Plays an important role in the control of DNA replication and the maintenance of replication fork stability.</text>
</comment>
<accession>A0AAJ6Z2J4</accession>
<dbReference type="Pfam" id="PF07962">
    <property type="entry name" value="Swi3"/>
    <property type="match status" value="1"/>
</dbReference>
<dbReference type="PANTHER" id="PTHR13220">
    <property type="entry name" value="TIMELESS INTERACTING-RELATED"/>
    <property type="match status" value="1"/>
</dbReference>
<dbReference type="KEGG" id="pxu:106115349"/>
<dbReference type="InterPro" id="IPR040038">
    <property type="entry name" value="TIPIN/Csm3/Swi3"/>
</dbReference>
<dbReference type="GO" id="GO:0003677">
    <property type="term" value="F:DNA binding"/>
    <property type="evidence" value="ECO:0007669"/>
    <property type="project" value="TreeGrafter"/>
</dbReference>
<dbReference type="GeneID" id="106115349"/>
<dbReference type="AlphaFoldDB" id="A0AAJ6Z2J4"/>
<evidence type="ECO:0000256" key="3">
    <source>
        <dbReference type="ARBA" id="ARBA00022763"/>
    </source>
</evidence>
<feature type="compositionally biased region" description="Basic and acidic residues" evidence="7">
    <location>
        <begin position="18"/>
        <end position="37"/>
    </location>
</feature>
<dbReference type="PANTHER" id="PTHR13220:SF11">
    <property type="entry name" value="TIMELESS-INTERACTING PROTEIN"/>
    <property type="match status" value="1"/>
</dbReference>
<dbReference type="GO" id="GO:0031297">
    <property type="term" value="P:replication fork processing"/>
    <property type="evidence" value="ECO:0007669"/>
    <property type="project" value="UniProtKB-UniRule"/>
</dbReference>
<proteinExistence type="inferred from homology"/>
<feature type="region of interest" description="Disordered" evidence="7">
    <location>
        <begin position="340"/>
        <end position="365"/>
    </location>
</feature>
<comment type="similarity">
    <text evidence="2 6">Belongs to the CSM3 family.</text>
</comment>
<feature type="region of interest" description="Disordered" evidence="7">
    <location>
        <begin position="18"/>
        <end position="67"/>
    </location>
</feature>
<evidence type="ECO:0000259" key="8">
    <source>
        <dbReference type="Pfam" id="PF07962"/>
    </source>
</evidence>
<dbReference type="InterPro" id="IPR012923">
    <property type="entry name" value="Csm3"/>
</dbReference>
<keyword evidence="4 6" id="KW-0539">Nucleus</keyword>
<dbReference type="GO" id="GO:0000076">
    <property type="term" value="P:DNA replication checkpoint signaling"/>
    <property type="evidence" value="ECO:0007669"/>
    <property type="project" value="UniProtKB-UniRule"/>
</dbReference>
<organism evidence="9">
    <name type="scientific">Papilio xuthus</name>
    <name type="common">Asian swallowtail butterfly</name>
    <dbReference type="NCBI Taxonomy" id="66420"/>
    <lineage>
        <taxon>Eukaryota</taxon>
        <taxon>Metazoa</taxon>
        <taxon>Ecdysozoa</taxon>
        <taxon>Arthropoda</taxon>
        <taxon>Hexapoda</taxon>
        <taxon>Insecta</taxon>
        <taxon>Pterygota</taxon>
        <taxon>Neoptera</taxon>
        <taxon>Endopterygota</taxon>
        <taxon>Lepidoptera</taxon>
        <taxon>Glossata</taxon>
        <taxon>Ditrysia</taxon>
        <taxon>Papilionoidea</taxon>
        <taxon>Papilionidae</taxon>
        <taxon>Papilioninae</taxon>
        <taxon>Papilio</taxon>
    </lineage>
</organism>
<dbReference type="RefSeq" id="XP_013164164.1">
    <property type="nucleotide sequence ID" value="XM_013308710.1"/>
</dbReference>
<keyword evidence="3 6" id="KW-0227">DNA damage</keyword>
<dbReference type="GO" id="GO:0006974">
    <property type="term" value="P:DNA damage response"/>
    <property type="evidence" value="ECO:0007669"/>
    <property type="project" value="UniProtKB-KW"/>
</dbReference>
<evidence type="ECO:0000256" key="5">
    <source>
        <dbReference type="ARBA" id="ARBA00023306"/>
    </source>
</evidence>
<protein>
    <recommendedName>
        <fullName evidence="6">TIMELESS-interacting protein</fullName>
    </recommendedName>
</protein>
<feature type="compositionally biased region" description="Basic and acidic residues" evidence="7">
    <location>
        <begin position="340"/>
        <end position="356"/>
    </location>
</feature>
<name>A0AAJ6Z2J4_PAPXU</name>
<dbReference type="Proteomes" id="UP000694872">
    <property type="component" value="Unplaced"/>
</dbReference>
<evidence type="ECO:0000256" key="1">
    <source>
        <dbReference type="ARBA" id="ARBA00004123"/>
    </source>
</evidence>
<evidence type="ECO:0000256" key="7">
    <source>
        <dbReference type="SAM" id="MobiDB-lite"/>
    </source>
</evidence>
<sequence length="365" mass="42256">MSLLEDIFLRDEADEARELERVIEGDDYEDRPPRSDSDDNSEKEDEAEEEKKRVDPSSTKTKRTVKNPRFILNPARLTGPRGIQVIPEHFKDFKFKGKGHEREDLDLVLKKLEHWAYRLYPKFEFADCLKKIETLGKKRPVMVHLQKIRSDQYITEETIVQKDSSDDEIPVEREEDEFDKLLQQQIDLARNTPAPTSVKKNIPEDSIVDRSLFTAPKATSSPSISDEQRERMIRNRQLAEERRLARLNNKTITENQDTITNTTSISATSISKEDTDEIIVTKKHRTNTIDSSDEEDLNSINESISVDIHTNSNKISDTTKTNENRISNEINKDIEIKDTESHKDDLNPSKECEKEINSNLNMDIE</sequence>
<evidence type="ECO:0000256" key="4">
    <source>
        <dbReference type="ARBA" id="ARBA00023242"/>
    </source>
</evidence>
<feature type="compositionally biased region" description="Acidic residues" evidence="7">
    <location>
        <begin position="38"/>
        <end position="48"/>
    </location>
</feature>
<comment type="subcellular location">
    <subcellularLocation>
        <location evidence="1 6">Nucleus</location>
    </subcellularLocation>
</comment>